<evidence type="ECO:0000313" key="3">
    <source>
        <dbReference type="Proteomes" id="UP000035425"/>
    </source>
</evidence>
<accession>A0ABR5F4C1</accession>
<keyword evidence="3" id="KW-1185">Reference proteome</keyword>
<proteinExistence type="predicted"/>
<feature type="domain" description="Minor tail T" evidence="1">
    <location>
        <begin position="11"/>
        <end position="86"/>
    </location>
</feature>
<dbReference type="EMBL" id="JWIO01000014">
    <property type="protein sequence ID" value="KLL11576.1"/>
    <property type="molecule type" value="Genomic_DNA"/>
</dbReference>
<dbReference type="Pfam" id="PF06223">
    <property type="entry name" value="Phage_tail_T"/>
    <property type="match status" value="1"/>
</dbReference>
<comment type="caution">
    <text evidence="2">The sequence shown here is derived from an EMBL/GenBank/DDBJ whole genome shotgun (WGS) entry which is preliminary data.</text>
</comment>
<reference evidence="2 3" key="1">
    <citation type="submission" date="2014-12" db="EMBL/GenBank/DDBJ databases">
        <title>Frankia sp. BMG5.1 draft genome.</title>
        <authorList>
            <person name="Gtari M."/>
            <person name="Ghodhbane-Gtari F."/>
            <person name="Nouioui I."/>
            <person name="Ktari A."/>
            <person name="Hezbri K."/>
            <person name="Mimouni W."/>
            <person name="Sbissi I."/>
            <person name="Ayari A."/>
            <person name="Yamanaka T."/>
            <person name="Normand P."/>
            <person name="Tisa L.S."/>
            <person name="Boudabous A."/>
        </authorList>
    </citation>
    <scope>NUCLEOTIDE SEQUENCE [LARGE SCALE GENOMIC DNA]</scope>
    <source>
        <strain evidence="2 3">BMG5.1</strain>
    </source>
</reference>
<organism evidence="2 3">
    <name type="scientific">Protofrankia coriariae</name>
    <dbReference type="NCBI Taxonomy" id="1562887"/>
    <lineage>
        <taxon>Bacteria</taxon>
        <taxon>Bacillati</taxon>
        <taxon>Actinomycetota</taxon>
        <taxon>Actinomycetes</taxon>
        <taxon>Frankiales</taxon>
        <taxon>Frankiaceae</taxon>
        <taxon>Protofrankia</taxon>
    </lineage>
</organism>
<gene>
    <name evidence="2" type="ORF">FrCorBMG51_11110</name>
</gene>
<dbReference type="InterPro" id="IPR009350">
    <property type="entry name" value="Phage_tail_T"/>
</dbReference>
<dbReference type="RefSeq" id="WP_047222936.1">
    <property type="nucleotide sequence ID" value="NZ_JWIO01000014.1"/>
</dbReference>
<name>A0ABR5F4C1_9ACTN</name>
<sequence length="99" mass="11673">MPPSEVLDRFTEREIIRMIAYQNLYGPVTPRRYDLLVARLGMDVVSPHMKRGRRPHLRDHLIVWSRRRARKTPQEILAAIKGIQAGYDVADQARRGRRR</sequence>
<evidence type="ECO:0000313" key="2">
    <source>
        <dbReference type="EMBL" id="KLL11576.1"/>
    </source>
</evidence>
<evidence type="ECO:0000259" key="1">
    <source>
        <dbReference type="Pfam" id="PF06223"/>
    </source>
</evidence>
<dbReference type="Proteomes" id="UP000035425">
    <property type="component" value="Unassembled WGS sequence"/>
</dbReference>
<protein>
    <recommendedName>
        <fullName evidence="1">Minor tail T domain-containing protein</fullName>
    </recommendedName>
</protein>